<dbReference type="AlphaFoldDB" id="A0A161XXZ0"/>
<accession>A0A161XXZ0</accession>
<name>A0A161XXZ0_DAUCS</name>
<dbReference type="EMBL" id="LNRQ01000003">
    <property type="protein sequence ID" value="KZN01557.1"/>
    <property type="molecule type" value="Genomic_DNA"/>
</dbReference>
<keyword evidence="3" id="KW-1185">Reference proteome</keyword>
<sequence length="171" mass="19127">MWSGYKLIFCNTGQCRPRMCKSEVLTLSHEALLALIRQVSRINVLFHLCSIGDSDPKAKLPCSNCLRPGFVGVHKVSALSIITVKYICDWFFVFVYKRRCFEADNCVVISDIHGSRNTGYDNHHEPDSGKDTCHSDSSNLFNIHSTQGDITVVVPGFEDMGVRSPGNLRSE</sequence>
<protein>
    <submittedName>
        <fullName evidence="1">Uncharacterized protein</fullName>
    </submittedName>
</protein>
<dbReference type="Gramene" id="KZN01557">
    <property type="protein sequence ID" value="KZN01557"/>
    <property type="gene ID" value="DCAR_010311"/>
</dbReference>
<dbReference type="EMBL" id="CP093345">
    <property type="protein sequence ID" value="WOG92473.1"/>
    <property type="molecule type" value="Genomic_DNA"/>
</dbReference>
<reference evidence="1" key="1">
    <citation type="journal article" date="2016" name="Nat. Genet.">
        <title>A high-quality carrot genome assembly provides new insights into carotenoid accumulation and asterid genome evolution.</title>
        <authorList>
            <person name="Iorizzo M."/>
            <person name="Ellison S."/>
            <person name="Senalik D."/>
            <person name="Zeng P."/>
            <person name="Satapoomin P."/>
            <person name="Huang J."/>
            <person name="Bowman M."/>
            <person name="Iovene M."/>
            <person name="Sanseverino W."/>
            <person name="Cavagnaro P."/>
            <person name="Yildiz M."/>
            <person name="Macko-Podgorni A."/>
            <person name="Moranska E."/>
            <person name="Grzebelus E."/>
            <person name="Grzebelus D."/>
            <person name="Ashrafi H."/>
            <person name="Zheng Z."/>
            <person name="Cheng S."/>
            <person name="Spooner D."/>
            <person name="Van Deynze A."/>
            <person name="Simon P."/>
        </authorList>
    </citation>
    <scope>NUCLEOTIDE SEQUENCE [LARGE SCALE GENOMIC DNA]</scope>
    <source>
        <tissue evidence="1">Leaf</tissue>
    </source>
</reference>
<proteinExistence type="predicted"/>
<evidence type="ECO:0000313" key="2">
    <source>
        <dbReference type="EMBL" id="WOG92473.1"/>
    </source>
</evidence>
<evidence type="ECO:0000313" key="3">
    <source>
        <dbReference type="Proteomes" id="UP000077755"/>
    </source>
</evidence>
<gene>
    <name evidence="1" type="ORF">DCAR_010311</name>
    <name evidence="2" type="ORF">DCAR_0311742</name>
</gene>
<evidence type="ECO:0000313" key="1">
    <source>
        <dbReference type="EMBL" id="KZN01557.1"/>
    </source>
</evidence>
<organism evidence="1">
    <name type="scientific">Daucus carota subsp. sativus</name>
    <name type="common">Carrot</name>
    <dbReference type="NCBI Taxonomy" id="79200"/>
    <lineage>
        <taxon>Eukaryota</taxon>
        <taxon>Viridiplantae</taxon>
        <taxon>Streptophyta</taxon>
        <taxon>Embryophyta</taxon>
        <taxon>Tracheophyta</taxon>
        <taxon>Spermatophyta</taxon>
        <taxon>Magnoliopsida</taxon>
        <taxon>eudicotyledons</taxon>
        <taxon>Gunneridae</taxon>
        <taxon>Pentapetalae</taxon>
        <taxon>asterids</taxon>
        <taxon>campanulids</taxon>
        <taxon>Apiales</taxon>
        <taxon>Apiaceae</taxon>
        <taxon>Apioideae</taxon>
        <taxon>Scandiceae</taxon>
        <taxon>Daucinae</taxon>
        <taxon>Daucus</taxon>
        <taxon>Daucus sect. Daucus</taxon>
    </lineage>
</organism>
<dbReference type="Proteomes" id="UP000077755">
    <property type="component" value="Chromosome 3"/>
</dbReference>
<reference evidence="2" key="2">
    <citation type="submission" date="2022-03" db="EMBL/GenBank/DDBJ databases">
        <title>Draft title - Genomic analysis of global carrot germplasm unveils the trajectory of domestication and the origin of high carotenoid orange carrot.</title>
        <authorList>
            <person name="Iorizzo M."/>
            <person name="Ellison S."/>
            <person name="Senalik D."/>
            <person name="Macko-Podgorni A."/>
            <person name="Grzebelus D."/>
            <person name="Bostan H."/>
            <person name="Rolling W."/>
            <person name="Curaba J."/>
            <person name="Simon P."/>
        </authorList>
    </citation>
    <scope>NUCLEOTIDE SEQUENCE</scope>
    <source>
        <tissue evidence="2">Leaf</tissue>
    </source>
</reference>